<organism evidence="1 2">
    <name type="scientific">Megasphaera massiliensis</name>
    <dbReference type="NCBI Taxonomy" id="1232428"/>
    <lineage>
        <taxon>Bacteria</taxon>
        <taxon>Bacillati</taxon>
        <taxon>Bacillota</taxon>
        <taxon>Negativicutes</taxon>
        <taxon>Veillonellales</taxon>
        <taxon>Veillonellaceae</taxon>
        <taxon>Megasphaera</taxon>
    </lineage>
</organism>
<comment type="caution">
    <text evidence="1">The sequence shown here is derived from an EMBL/GenBank/DDBJ whole genome shotgun (WGS) entry which is preliminary data.</text>
</comment>
<dbReference type="InterPro" id="IPR036412">
    <property type="entry name" value="HAD-like_sf"/>
</dbReference>
<dbReference type="NCBIfam" id="TIGR01509">
    <property type="entry name" value="HAD-SF-IA-v3"/>
    <property type="match status" value="1"/>
</dbReference>
<dbReference type="Gene3D" id="1.10.150.240">
    <property type="entry name" value="Putative phosphatase, domain 2"/>
    <property type="match status" value="1"/>
</dbReference>
<dbReference type="InterPro" id="IPR023198">
    <property type="entry name" value="PGP-like_dom2"/>
</dbReference>
<dbReference type="SFLD" id="SFLDG01129">
    <property type="entry name" value="C1.5:_HAD__Beta-PGM__Phosphata"/>
    <property type="match status" value="1"/>
</dbReference>
<accession>A0ABT1SQ08</accession>
<name>A0ABT1SQ08_9FIRM</name>
<dbReference type="SFLD" id="SFLDG01135">
    <property type="entry name" value="C1.5.6:_HAD__Beta-PGM__Phospha"/>
    <property type="match status" value="1"/>
</dbReference>
<dbReference type="SFLD" id="SFLDS00003">
    <property type="entry name" value="Haloacid_Dehalogenase"/>
    <property type="match status" value="1"/>
</dbReference>
<proteinExistence type="predicted"/>
<dbReference type="PRINTS" id="PR00413">
    <property type="entry name" value="HADHALOGNASE"/>
</dbReference>
<dbReference type="InterPro" id="IPR023214">
    <property type="entry name" value="HAD_sf"/>
</dbReference>
<dbReference type="EMBL" id="JANGEW010000003">
    <property type="protein sequence ID" value="MCQ5341899.1"/>
    <property type="molecule type" value="Genomic_DNA"/>
</dbReference>
<protein>
    <submittedName>
        <fullName evidence="1">HAD family phosphatase</fullName>
    </submittedName>
</protein>
<dbReference type="Proteomes" id="UP001206692">
    <property type="component" value="Unassembled WGS sequence"/>
</dbReference>
<dbReference type="InterPro" id="IPR006439">
    <property type="entry name" value="HAD-SF_hydro_IA"/>
</dbReference>
<evidence type="ECO:0000313" key="1">
    <source>
        <dbReference type="EMBL" id="MCQ5341899.1"/>
    </source>
</evidence>
<dbReference type="Pfam" id="PF13419">
    <property type="entry name" value="HAD_2"/>
    <property type="match status" value="1"/>
</dbReference>
<dbReference type="InterPro" id="IPR041492">
    <property type="entry name" value="HAD_2"/>
</dbReference>
<gene>
    <name evidence="1" type="ORF">NE675_02445</name>
</gene>
<reference evidence="1 2" key="1">
    <citation type="submission" date="2022-06" db="EMBL/GenBank/DDBJ databases">
        <title>Isolation of gut microbiota from human fecal samples.</title>
        <authorList>
            <person name="Pamer E.G."/>
            <person name="Barat B."/>
            <person name="Waligurski E."/>
            <person name="Medina S."/>
            <person name="Paddock L."/>
            <person name="Mostad J."/>
        </authorList>
    </citation>
    <scope>NUCLEOTIDE SEQUENCE [LARGE SCALE GENOMIC DNA]</scope>
    <source>
        <strain evidence="1 2">DFI.1.1</strain>
    </source>
</reference>
<dbReference type="RefSeq" id="WP_154254079.1">
    <property type="nucleotide sequence ID" value="NZ_JAJCIO010000003.1"/>
</dbReference>
<dbReference type="Gene3D" id="3.40.50.1000">
    <property type="entry name" value="HAD superfamily/HAD-like"/>
    <property type="match status" value="1"/>
</dbReference>
<dbReference type="SUPFAM" id="SSF56784">
    <property type="entry name" value="HAD-like"/>
    <property type="match status" value="1"/>
</dbReference>
<evidence type="ECO:0000313" key="2">
    <source>
        <dbReference type="Proteomes" id="UP001206692"/>
    </source>
</evidence>
<sequence>MEKRKALIFDMDGTMFDTEPISYRFWREISARYGYDLDRTVFDQMLGRDDLRIKPLCEAAFGPDYPYEKVVQEKVAAQMEYYKSHDIPFKPGLNQILEYARKEGLICAVASSSPREMIEYLLERNGLASFFSVVQSGEEAPHGKPAPDVFLMACEKAGVQPETALVMEDSESGILAAHRAGIPSIWIPDLIEIDKEVQALAWHICQSLSEVPELLEKNTARD</sequence>
<dbReference type="PANTHER" id="PTHR18901">
    <property type="entry name" value="2-DEOXYGLUCOSE-6-PHOSPHATE PHOSPHATASE 2"/>
    <property type="match status" value="1"/>
</dbReference>
<keyword evidence="2" id="KW-1185">Reference proteome</keyword>
<dbReference type="PANTHER" id="PTHR18901:SF38">
    <property type="entry name" value="PSEUDOURIDINE-5'-PHOSPHATASE"/>
    <property type="match status" value="1"/>
</dbReference>